<dbReference type="PANTHER" id="PTHR23308">
    <property type="entry name" value="NUCLEAR INHIBITOR OF PROTEIN PHOSPHATASE-1"/>
    <property type="match status" value="1"/>
</dbReference>
<dbReference type="EMBL" id="AUSU01002218">
    <property type="protein sequence ID" value="EPS69233.1"/>
    <property type="molecule type" value="Genomic_DNA"/>
</dbReference>
<evidence type="ECO:0000256" key="1">
    <source>
        <dbReference type="SAM" id="MobiDB-lite"/>
    </source>
</evidence>
<protein>
    <recommendedName>
        <fullName evidence="2">FHA domain-containing protein</fullName>
    </recommendedName>
</protein>
<feature type="domain" description="FHA" evidence="2">
    <location>
        <begin position="28"/>
        <end position="84"/>
    </location>
</feature>
<organism evidence="3 4">
    <name type="scientific">Genlisea aurea</name>
    <dbReference type="NCBI Taxonomy" id="192259"/>
    <lineage>
        <taxon>Eukaryota</taxon>
        <taxon>Viridiplantae</taxon>
        <taxon>Streptophyta</taxon>
        <taxon>Embryophyta</taxon>
        <taxon>Tracheophyta</taxon>
        <taxon>Spermatophyta</taxon>
        <taxon>Magnoliopsida</taxon>
        <taxon>eudicotyledons</taxon>
        <taxon>Gunneridae</taxon>
        <taxon>Pentapetalae</taxon>
        <taxon>asterids</taxon>
        <taxon>lamiids</taxon>
        <taxon>Lamiales</taxon>
        <taxon>Lentibulariaceae</taxon>
        <taxon>Genlisea</taxon>
    </lineage>
</organism>
<accession>S8E0L5</accession>
<dbReference type="InterPro" id="IPR000253">
    <property type="entry name" value="FHA_dom"/>
</dbReference>
<dbReference type="PROSITE" id="PS50006">
    <property type="entry name" value="FHA_DOMAIN"/>
    <property type="match status" value="1"/>
</dbReference>
<dbReference type="SMART" id="SM00240">
    <property type="entry name" value="FHA"/>
    <property type="match status" value="1"/>
</dbReference>
<reference evidence="3 4" key="1">
    <citation type="journal article" date="2013" name="BMC Genomics">
        <title>The miniature genome of a carnivorous plant Genlisea aurea contains a low number of genes and short non-coding sequences.</title>
        <authorList>
            <person name="Leushkin E.V."/>
            <person name="Sutormin R.A."/>
            <person name="Nabieva E.R."/>
            <person name="Penin A.A."/>
            <person name="Kondrashov A.S."/>
            <person name="Logacheva M.D."/>
        </authorList>
    </citation>
    <scope>NUCLEOTIDE SEQUENCE [LARGE SCALE GENOMIC DNA]</scope>
</reference>
<gene>
    <name evidence="3" type="ORF">M569_05537</name>
</gene>
<dbReference type="InterPro" id="IPR050923">
    <property type="entry name" value="Cell_Proc_Reg/RNA_Proc"/>
</dbReference>
<evidence type="ECO:0000313" key="3">
    <source>
        <dbReference type="EMBL" id="EPS69233.1"/>
    </source>
</evidence>
<dbReference type="AlphaFoldDB" id="S8E0L5"/>
<keyword evidence="4" id="KW-1185">Reference proteome</keyword>
<dbReference type="Gene3D" id="2.60.200.20">
    <property type="match status" value="1"/>
</dbReference>
<proteinExistence type="predicted"/>
<comment type="caution">
    <text evidence="3">The sequence shown here is derived from an EMBL/GenBank/DDBJ whole genome shotgun (WGS) entry which is preliminary data.</text>
</comment>
<dbReference type="OrthoDB" id="687730at2759"/>
<feature type="non-terminal residue" evidence="3">
    <location>
        <position position="145"/>
    </location>
</feature>
<name>S8E0L5_9LAMI</name>
<dbReference type="SUPFAM" id="SSF49879">
    <property type="entry name" value="SMAD/FHA domain"/>
    <property type="match status" value="1"/>
</dbReference>
<sequence length="145" mass="15644">GEFPSLRLVFTEGPNSGQTNGYKPGSKIRVGRVVRGNTLSIKDAGVSSKHLLIQVENSSDLVAKGWAVTDLGSSNGTILNRQMLEPSQPVLLSEGDVIKIGEVTSITVEFEVNNVETDTNATTQRRIPKRKAARNQVSRLGAIEE</sequence>
<evidence type="ECO:0000313" key="4">
    <source>
        <dbReference type="Proteomes" id="UP000015453"/>
    </source>
</evidence>
<dbReference type="Pfam" id="PF00498">
    <property type="entry name" value="FHA"/>
    <property type="match status" value="1"/>
</dbReference>
<dbReference type="Proteomes" id="UP000015453">
    <property type="component" value="Unassembled WGS sequence"/>
</dbReference>
<feature type="region of interest" description="Disordered" evidence="1">
    <location>
        <begin position="121"/>
        <end position="145"/>
    </location>
</feature>
<feature type="non-terminal residue" evidence="3">
    <location>
        <position position="1"/>
    </location>
</feature>
<evidence type="ECO:0000259" key="2">
    <source>
        <dbReference type="PROSITE" id="PS50006"/>
    </source>
</evidence>
<dbReference type="InterPro" id="IPR008984">
    <property type="entry name" value="SMAD_FHA_dom_sf"/>
</dbReference>